<feature type="domain" description="Farnesoic acid O-methyl transferase" evidence="1">
    <location>
        <begin position="28"/>
        <end position="159"/>
    </location>
</feature>
<dbReference type="CTD" id="20240681"/>
<dbReference type="GeneID" id="20240681"/>
<reference evidence="2 3" key="1">
    <citation type="journal article" date="2013" name="Nature">
        <title>Insights into bilaterian evolution from three spiralian genomes.</title>
        <authorList>
            <person name="Simakov O."/>
            <person name="Marletaz F."/>
            <person name="Cho S.J."/>
            <person name="Edsinger-Gonzales E."/>
            <person name="Havlak P."/>
            <person name="Hellsten U."/>
            <person name="Kuo D.H."/>
            <person name="Larsson T."/>
            <person name="Lv J."/>
            <person name="Arendt D."/>
            <person name="Savage R."/>
            <person name="Osoegawa K."/>
            <person name="de Jong P."/>
            <person name="Grimwood J."/>
            <person name="Chapman J.A."/>
            <person name="Shapiro H."/>
            <person name="Aerts A."/>
            <person name="Otillar R.P."/>
            <person name="Terry A.Y."/>
            <person name="Boore J.L."/>
            <person name="Grigoriev I.V."/>
            <person name="Lindberg D.R."/>
            <person name="Seaver E.C."/>
            <person name="Weisblat D.A."/>
            <person name="Putnam N.H."/>
            <person name="Rokhsar D.S."/>
        </authorList>
    </citation>
    <scope>NUCLEOTIDE SEQUENCE [LARGE SCALE GENOMIC DNA]</scope>
</reference>
<dbReference type="KEGG" id="lgi:LOTGIDRAFT_167677"/>
<dbReference type="Proteomes" id="UP000030746">
    <property type="component" value="Unassembled WGS sequence"/>
</dbReference>
<dbReference type="AlphaFoldDB" id="V4BAE7"/>
<accession>V4BAE7</accession>
<dbReference type="HOGENOM" id="CLU_148901_0_0_1"/>
<dbReference type="RefSeq" id="XP_009063421.1">
    <property type="nucleotide sequence ID" value="XM_009065173.1"/>
</dbReference>
<dbReference type="Pfam" id="PF12248">
    <property type="entry name" value="Methyltransf_FA"/>
    <property type="match status" value="1"/>
</dbReference>
<evidence type="ECO:0000313" key="2">
    <source>
        <dbReference type="EMBL" id="ESO85919.1"/>
    </source>
</evidence>
<keyword evidence="3" id="KW-1185">Reference proteome</keyword>
<organism evidence="2 3">
    <name type="scientific">Lottia gigantea</name>
    <name type="common">Giant owl limpet</name>
    <dbReference type="NCBI Taxonomy" id="225164"/>
    <lineage>
        <taxon>Eukaryota</taxon>
        <taxon>Metazoa</taxon>
        <taxon>Spiralia</taxon>
        <taxon>Lophotrochozoa</taxon>
        <taxon>Mollusca</taxon>
        <taxon>Gastropoda</taxon>
        <taxon>Patellogastropoda</taxon>
        <taxon>Lottioidea</taxon>
        <taxon>Lottiidae</taxon>
        <taxon>Lottia</taxon>
    </lineage>
</organism>
<dbReference type="OrthoDB" id="2142040at2759"/>
<proteinExistence type="predicted"/>
<protein>
    <recommendedName>
        <fullName evidence="1">Farnesoic acid O-methyl transferase domain-containing protein</fullName>
    </recommendedName>
</protein>
<name>V4BAE7_LOTGI</name>
<sequence length="169" mass="19331">MKNTISILFVTVCFLFVSSTIINLDRWDYEYSNFIDIRGLNSKVFWIKGEQRGIVALFKNKDINGLIFEITFGLYNNKHTQLRTEYTRSAVNETSHPALLLNAKEFKPYWIEWNGNKIVLGDGMVPGSGQTTLSGVNTIMDDIQFNYLGIRTSSIPVSYILELSTCRKN</sequence>
<dbReference type="InterPro" id="IPR022041">
    <property type="entry name" value="Methyltransf_FA"/>
</dbReference>
<dbReference type="EMBL" id="KB203219">
    <property type="protein sequence ID" value="ESO85919.1"/>
    <property type="molecule type" value="Genomic_DNA"/>
</dbReference>
<evidence type="ECO:0000259" key="1">
    <source>
        <dbReference type="Pfam" id="PF12248"/>
    </source>
</evidence>
<evidence type="ECO:0000313" key="3">
    <source>
        <dbReference type="Proteomes" id="UP000030746"/>
    </source>
</evidence>
<gene>
    <name evidence="2" type="ORF">LOTGIDRAFT_167677</name>
</gene>